<organism evidence="2 3">
    <name type="scientific">Nepenthes gracilis</name>
    <name type="common">Slender pitcher plant</name>
    <dbReference type="NCBI Taxonomy" id="150966"/>
    <lineage>
        <taxon>Eukaryota</taxon>
        <taxon>Viridiplantae</taxon>
        <taxon>Streptophyta</taxon>
        <taxon>Embryophyta</taxon>
        <taxon>Tracheophyta</taxon>
        <taxon>Spermatophyta</taxon>
        <taxon>Magnoliopsida</taxon>
        <taxon>eudicotyledons</taxon>
        <taxon>Gunneridae</taxon>
        <taxon>Pentapetalae</taxon>
        <taxon>Caryophyllales</taxon>
        <taxon>Nepenthaceae</taxon>
        <taxon>Nepenthes</taxon>
    </lineage>
</organism>
<feature type="compositionally biased region" description="Basic and acidic residues" evidence="1">
    <location>
        <begin position="23"/>
        <end position="45"/>
    </location>
</feature>
<dbReference type="AlphaFoldDB" id="A0AAD3Y0A2"/>
<feature type="region of interest" description="Disordered" evidence="1">
    <location>
        <begin position="20"/>
        <end position="63"/>
    </location>
</feature>
<protein>
    <submittedName>
        <fullName evidence="2">Uncharacterized protein</fullName>
    </submittedName>
</protein>
<sequence length="89" mass="9714">MRQRKREILMVKLLNEEPIVAANEKDSLPERQAEPSSRIHDDKAANDNSGGNSGGGNGASSDDMVVAVDDGDYFSNATMTIVVILYWQC</sequence>
<reference evidence="2" key="1">
    <citation type="submission" date="2023-05" db="EMBL/GenBank/DDBJ databases">
        <title>Nepenthes gracilis genome sequencing.</title>
        <authorList>
            <person name="Fukushima K."/>
        </authorList>
    </citation>
    <scope>NUCLEOTIDE SEQUENCE</scope>
    <source>
        <strain evidence="2">SING2019-196</strain>
    </source>
</reference>
<accession>A0AAD3Y0A2</accession>
<evidence type="ECO:0000256" key="1">
    <source>
        <dbReference type="SAM" id="MobiDB-lite"/>
    </source>
</evidence>
<proteinExistence type="predicted"/>
<evidence type="ECO:0000313" key="3">
    <source>
        <dbReference type="Proteomes" id="UP001279734"/>
    </source>
</evidence>
<dbReference type="EMBL" id="BSYO01000024">
    <property type="protein sequence ID" value="GMH22396.1"/>
    <property type="molecule type" value="Genomic_DNA"/>
</dbReference>
<name>A0AAD3Y0A2_NEPGR</name>
<keyword evidence="3" id="KW-1185">Reference proteome</keyword>
<evidence type="ECO:0000313" key="2">
    <source>
        <dbReference type="EMBL" id="GMH22396.1"/>
    </source>
</evidence>
<dbReference type="Proteomes" id="UP001279734">
    <property type="component" value="Unassembled WGS sequence"/>
</dbReference>
<comment type="caution">
    <text evidence="2">The sequence shown here is derived from an EMBL/GenBank/DDBJ whole genome shotgun (WGS) entry which is preliminary data.</text>
</comment>
<gene>
    <name evidence="2" type="ORF">Nepgr_024239</name>
</gene>